<organism evidence="2 3">
    <name type="scientific">Tritrichomonas musculus</name>
    <dbReference type="NCBI Taxonomy" id="1915356"/>
    <lineage>
        <taxon>Eukaryota</taxon>
        <taxon>Metamonada</taxon>
        <taxon>Parabasalia</taxon>
        <taxon>Tritrichomonadida</taxon>
        <taxon>Tritrichomonadidae</taxon>
        <taxon>Tritrichomonas</taxon>
    </lineage>
</organism>
<accession>A0ABR2L8X1</accession>
<keyword evidence="1" id="KW-0472">Membrane</keyword>
<feature type="transmembrane region" description="Helical" evidence="1">
    <location>
        <begin position="67"/>
        <end position="88"/>
    </location>
</feature>
<feature type="transmembrane region" description="Helical" evidence="1">
    <location>
        <begin position="39"/>
        <end position="58"/>
    </location>
</feature>
<evidence type="ECO:0000313" key="2">
    <source>
        <dbReference type="EMBL" id="KAK8899805.1"/>
    </source>
</evidence>
<feature type="transmembrane region" description="Helical" evidence="1">
    <location>
        <begin position="100"/>
        <end position="121"/>
    </location>
</feature>
<proteinExistence type="predicted"/>
<keyword evidence="3" id="KW-1185">Reference proteome</keyword>
<evidence type="ECO:0000313" key="3">
    <source>
        <dbReference type="Proteomes" id="UP001470230"/>
    </source>
</evidence>
<keyword evidence="1" id="KW-0812">Transmembrane</keyword>
<name>A0ABR2L8X1_9EUKA</name>
<dbReference type="EMBL" id="JAPFFF010000001">
    <property type="protein sequence ID" value="KAK8899805.1"/>
    <property type="molecule type" value="Genomic_DNA"/>
</dbReference>
<sequence>MAFSSSIKCCIVLAILGLITNFLTDMLTTIFIVSKTAAFIIGAVLVVLAIIFIVFAFFRNDDAKKRWLFIWIFIFGIFGGFIAMLLPVSYHKTASILNRLSLYSIVAIAISNYISQSWSFLTSLILKPIIESKQLSQVDQSLLYTVINMALSLVTSVLLSLTESTTLSDVWKKGFSFSIIGWIVAAVVCGIVGILIGRDSEIDASKYDTAAAPIAENSQYTNME</sequence>
<feature type="transmembrane region" description="Helical" evidence="1">
    <location>
        <begin position="142"/>
        <end position="162"/>
    </location>
</feature>
<evidence type="ECO:0008006" key="4">
    <source>
        <dbReference type="Google" id="ProtNLM"/>
    </source>
</evidence>
<dbReference type="Proteomes" id="UP001470230">
    <property type="component" value="Unassembled WGS sequence"/>
</dbReference>
<reference evidence="2 3" key="1">
    <citation type="submission" date="2024-04" db="EMBL/GenBank/DDBJ databases">
        <title>Tritrichomonas musculus Genome.</title>
        <authorList>
            <person name="Alves-Ferreira E."/>
            <person name="Grigg M."/>
            <person name="Lorenzi H."/>
            <person name="Galac M."/>
        </authorList>
    </citation>
    <scope>NUCLEOTIDE SEQUENCE [LARGE SCALE GENOMIC DNA]</scope>
    <source>
        <strain evidence="2 3">EAF2021</strain>
    </source>
</reference>
<evidence type="ECO:0000256" key="1">
    <source>
        <dbReference type="SAM" id="Phobius"/>
    </source>
</evidence>
<feature type="transmembrane region" description="Helical" evidence="1">
    <location>
        <begin position="12"/>
        <end position="33"/>
    </location>
</feature>
<feature type="transmembrane region" description="Helical" evidence="1">
    <location>
        <begin position="174"/>
        <end position="196"/>
    </location>
</feature>
<protein>
    <recommendedName>
        <fullName evidence="4">Major facilitator superfamily transporter</fullName>
    </recommendedName>
</protein>
<keyword evidence="1" id="KW-1133">Transmembrane helix</keyword>
<gene>
    <name evidence="2" type="ORF">M9Y10_002127</name>
</gene>
<comment type="caution">
    <text evidence="2">The sequence shown here is derived from an EMBL/GenBank/DDBJ whole genome shotgun (WGS) entry which is preliminary data.</text>
</comment>